<proteinExistence type="predicted"/>
<name>K6VPN8_9MICO</name>
<reference evidence="2 3" key="1">
    <citation type="submission" date="2012-08" db="EMBL/GenBank/DDBJ databases">
        <title>Whole genome shotgun sequence of Austwickia chelonae NBRC 105200.</title>
        <authorList>
            <person name="Yoshida I."/>
            <person name="Hosoyama A."/>
            <person name="Tsuchikane K."/>
            <person name="Katsumata H."/>
            <person name="Ando Y."/>
            <person name="Ohji S."/>
            <person name="Hamada M."/>
            <person name="Tamura T."/>
            <person name="Yamazoe A."/>
            <person name="Yamazaki S."/>
            <person name="Fujita N."/>
        </authorList>
    </citation>
    <scope>NUCLEOTIDE SEQUENCE [LARGE SCALE GENOMIC DNA]</scope>
    <source>
        <strain evidence="2 3">NBRC 105200</strain>
    </source>
</reference>
<dbReference type="PROSITE" id="PS51257">
    <property type="entry name" value="PROKAR_LIPOPROTEIN"/>
    <property type="match status" value="1"/>
</dbReference>
<feature type="transmembrane region" description="Helical" evidence="1">
    <location>
        <begin position="44"/>
        <end position="66"/>
    </location>
</feature>
<keyword evidence="3" id="KW-1185">Reference proteome</keyword>
<dbReference type="Proteomes" id="UP000008495">
    <property type="component" value="Unassembled WGS sequence"/>
</dbReference>
<evidence type="ECO:0000256" key="1">
    <source>
        <dbReference type="SAM" id="Phobius"/>
    </source>
</evidence>
<dbReference type="STRING" id="100225.SAMN05421595_2358"/>
<organism evidence="2 3">
    <name type="scientific">Austwickia chelonae NBRC 105200</name>
    <dbReference type="NCBI Taxonomy" id="1184607"/>
    <lineage>
        <taxon>Bacteria</taxon>
        <taxon>Bacillati</taxon>
        <taxon>Actinomycetota</taxon>
        <taxon>Actinomycetes</taxon>
        <taxon>Micrococcales</taxon>
        <taxon>Dermatophilaceae</taxon>
        <taxon>Austwickia</taxon>
    </lineage>
</organism>
<accession>K6VPN8</accession>
<evidence type="ECO:0000313" key="3">
    <source>
        <dbReference type="Proteomes" id="UP000008495"/>
    </source>
</evidence>
<dbReference type="EMBL" id="BAGZ01000016">
    <property type="protein sequence ID" value="GAB78704.1"/>
    <property type="molecule type" value="Genomic_DNA"/>
</dbReference>
<dbReference type="AlphaFoldDB" id="K6VPN8"/>
<gene>
    <name evidence="2" type="ORF">AUCHE_16_01240</name>
</gene>
<protein>
    <submittedName>
        <fullName evidence="2">Uncharacterized protein</fullName>
    </submittedName>
</protein>
<comment type="caution">
    <text evidence="2">The sequence shown here is derived from an EMBL/GenBank/DDBJ whole genome shotgun (WGS) entry which is preliminary data.</text>
</comment>
<keyword evidence="1" id="KW-0812">Transmembrane</keyword>
<feature type="transmembrane region" description="Helical" evidence="1">
    <location>
        <begin position="78"/>
        <end position="97"/>
    </location>
</feature>
<feature type="transmembrane region" description="Helical" evidence="1">
    <location>
        <begin position="103"/>
        <end position="124"/>
    </location>
</feature>
<keyword evidence="1" id="KW-1133">Transmembrane helix</keyword>
<keyword evidence="1" id="KW-0472">Membrane</keyword>
<sequence length="142" mass="15261">MRRPPVKNGGTYVVVAISSCLWMAVANSLKLVFKNVIHGHDPRIALSCAAVALPFAVFTYIACQICEICISELFRSPGHSALSVCLMVLSWASPEWITGGVGLFDVVFLSVEILVIASLAFLAWKKVVGDMISHGVGGQVDR</sequence>
<feature type="transmembrane region" description="Helical" evidence="1">
    <location>
        <begin position="12"/>
        <end position="32"/>
    </location>
</feature>
<evidence type="ECO:0000313" key="2">
    <source>
        <dbReference type="EMBL" id="GAB78704.1"/>
    </source>
</evidence>